<dbReference type="Proteomes" id="UP001348817">
    <property type="component" value="Plasmid pFA1"/>
</dbReference>
<dbReference type="KEGG" id="fax:FUAX_41310"/>
<accession>A0AAU9CHQ5</accession>
<dbReference type="AlphaFoldDB" id="A0AAU9CHQ5"/>
<sequence>MFSVPKSYIIVHVFMCDHLRKTIRLTLNINTERAFIIYMTIAYSKCKSLIY</sequence>
<protein>
    <submittedName>
        <fullName evidence="1">Uncharacterized protein</fullName>
    </submittedName>
</protein>
<keyword evidence="2" id="KW-1185">Reference proteome</keyword>
<gene>
    <name evidence="1" type="ORF">FUAX_41310</name>
</gene>
<dbReference type="EMBL" id="AP025315">
    <property type="protein sequence ID" value="BDD11699.1"/>
    <property type="molecule type" value="Genomic_DNA"/>
</dbReference>
<evidence type="ECO:0000313" key="1">
    <source>
        <dbReference type="EMBL" id="BDD11699.1"/>
    </source>
</evidence>
<reference evidence="1 2" key="1">
    <citation type="submission" date="2021-12" db="EMBL/GenBank/DDBJ databases">
        <title>Genome sequencing of bacteria with rrn-lacking chromosome and rrn-plasmid.</title>
        <authorList>
            <person name="Anda M."/>
            <person name="Iwasaki W."/>
        </authorList>
    </citation>
    <scope>NUCLEOTIDE SEQUENCE [LARGE SCALE GENOMIC DNA]</scope>
    <source>
        <strain evidence="1 2">DSM 100852</strain>
        <plasmid evidence="1 2">pFA1</plasmid>
    </source>
</reference>
<proteinExistence type="predicted"/>
<keyword evidence="1" id="KW-0614">Plasmid</keyword>
<name>A0AAU9CHQ5_9BACT</name>
<organism evidence="1 2">
    <name type="scientific">Fulvitalea axinellae</name>
    <dbReference type="NCBI Taxonomy" id="1182444"/>
    <lineage>
        <taxon>Bacteria</taxon>
        <taxon>Pseudomonadati</taxon>
        <taxon>Bacteroidota</taxon>
        <taxon>Cytophagia</taxon>
        <taxon>Cytophagales</taxon>
        <taxon>Persicobacteraceae</taxon>
        <taxon>Fulvitalea</taxon>
    </lineage>
</organism>
<geneLocation type="plasmid" evidence="1 2">
    <name>pFA1</name>
</geneLocation>
<evidence type="ECO:0000313" key="2">
    <source>
        <dbReference type="Proteomes" id="UP001348817"/>
    </source>
</evidence>